<dbReference type="SUPFAM" id="SSF47769">
    <property type="entry name" value="SAM/Pointed domain"/>
    <property type="match status" value="1"/>
</dbReference>
<keyword evidence="3" id="KW-1185">Reference proteome</keyword>
<dbReference type="Ensembl" id="ENSCMIT00000011134.1">
    <property type="protein sequence ID" value="ENSCMIP00000010856.1"/>
    <property type="gene ID" value="ENSCMIG00000005714.1"/>
</dbReference>
<organism evidence="2 3">
    <name type="scientific">Callorhinchus milii</name>
    <name type="common">Ghost shark</name>
    <dbReference type="NCBI Taxonomy" id="7868"/>
    <lineage>
        <taxon>Eukaryota</taxon>
        <taxon>Metazoa</taxon>
        <taxon>Chordata</taxon>
        <taxon>Craniata</taxon>
        <taxon>Vertebrata</taxon>
        <taxon>Chondrichthyes</taxon>
        <taxon>Holocephali</taxon>
        <taxon>Chimaeriformes</taxon>
        <taxon>Callorhinchidae</taxon>
        <taxon>Callorhinchus</taxon>
    </lineage>
</organism>
<dbReference type="GO" id="GO:0004620">
    <property type="term" value="F:phospholipase activity"/>
    <property type="evidence" value="ECO:0007669"/>
    <property type="project" value="TreeGrafter"/>
</dbReference>
<proteinExistence type="predicted"/>
<dbReference type="Proteomes" id="UP000314986">
    <property type="component" value="Unassembled WGS sequence"/>
</dbReference>
<evidence type="ECO:0000313" key="3">
    <source>
        <dbReference type="Proteomes" id="UP000314986"/>
    </source>
</evidence>
<protein>
    <submittedName>
        <fullName evidence="2">Phospholipase DDHD2-like</fullName>
    </submittedName>
</protein>
<evidence type="ECO:0000259" key="1">
    <source>
        <dbReference type="SMART" id="SM00454"/>
    </source>
</evidence>
<dbReference type="AlphaFoldDB" id="A0A4W3H560"/>
<dbReference type="Gene3D" id="1.10.150.50">
    <property type="entry name" value="Transcription Factor, Ets-1"/>
    <property type="match status" value="1"/>
</dbReference>
<reference evidence="2" key="4">
    <citation type="submission" date="2025-08" db="UniProtKB">
        <authorList>
            <consortium name="Ensembl"/>
        </authorList>
    </citation>
    <scope>IDENTIFICATION</scope>
</reference>
<dbReference type="GO" id="GO:0005737">
    <property type="term" value="C:cytoplasm"/>
    <property type="evidence" value="ECO:0007669"/>
    <property type="project" value="TreeGrafter"/>
</dbReference>
<reference evidence="2" key="5">
    <citation type="submission" date="2025-09" db="UniProtKB">
        <authorList>
            <consortium name="Ensembl"/>
        </authorList>
    </citation>
    <scope>IDENTIFICATION</scope>
</reference>
<dbReference type="PANTHER" id="PTHR23509">
    <property type="entry name" value="PA-PL1 PHOSPHOLIPASE FAMILY"/>
    <property type="match status" value="1"/>
</dbReference>
<sequence>MNRLLQLFLQRNPAFSGTVSVAGHSLGSLILFDILTNQKGSVTEREPSPVKMSATETCHRTIKEIRSTEQALEALGLFEYKETLEKERVDLQSLVLCSDTDLKELGIPLGPRRKILSLTKRLSRLQVKLCASHPR</sequence>
<evidence type="ECO:0000313" key="2">
    <source>
        <dbReference type="Ensembl" id="ENSCMIP00000010856.1"/>
    </source>
</evidence>
<dbReference type="OMA" id="TCHRTIK"/>
<dbReference type="InParanoid" id="A0A4W3H560"/>
<dbReference type="STRING" id="7868.ENSCMIP00000010856"/>
<dbReference type="Pfam" id="PF00536">
    <property type="entry name" value="SAM_1"/>
    <property type="match status" value="1"/>
</dbReference>
<dbReference type="InterPro" id="IPR013761">
    <property type="entry name" value="SAM/pointed_sf"/>
</dbReference>
<dbReference type="InterPro" id="IPR001660">
    <property type="entry name" value="SAM"/>
</dbReference>
<feature type="domain" description="SAM" evidence="1">
    <location>
        <begin position="60"/>
        <end position="125"/>
    </location>
</feature>
<dbReference type="SMART" id="SM00454">
    <property type="entry name" value="SAM"/>
    <property type="match status" value="1"/>
</dbReference>
<reference evidence="3" key="3">
    <citation type="journal article" date="2014" name="Nature">
        <title>Elephant shark genome provides unique insights into gnathostome evolution.</title>
        <authorList>
            <consortium name="International Elephant Shark Genome Sequencing Consortium"/>
            <person name="Venkatesh B."/>
            <person name="Lee A.P."/>
            <person name="Ravi V."/>
            <person name="Maurya A.K."/>
            <person name="Lian M.M."/>
            <person name="Swann J.B."/>
            <person name="Ohta Y."/>
            <person name="Flajnik M.F."/>
            <person name="Sutoh Y."/>
            <person name="Kasahara M."/>
            <person name="Hoon S."/>
            <person name="Gangu V."/>
            <person name="Roy S.W."/>
            <person name="Irimia M."/>
            <person name="Korzh V."/>
            <person name="Kondrychyn I."/>
            <person name="Lim Z.W."/>
            <person name="Tay B.H."/>
            <person name="Tohari S."/>
            <person name="Kong K.W."/>
            <person name="Ho S."/>
            <person name="Lorente-Galdos B."/>
            <person name="Quilez J."/>
            <person name="Marques-Bonet T."/>
            <person name="Raney B.J."/>
            <person name="Ingham P.W."/>
            <person name="Tay A."/>
            <person name="Hillier L.W."/>
            <person name="Minx P."/>
            <person name="Boehm T."/>
            <person name="Wilson R.K."/>
            <person name="Brenner S."/>
            <person name="Warren W.C."/>
        </authorList>
    </citation>
    <scope>NUCLEOTIDE SEQUENCE [LARGE SCALE GENOMIC DNA]</scope>
</reference>
<accession>A0A4W3H560</accession>
<dbReference type="GeneTree" id="ENSGT00940000156808"/>
<reference evidence="3" key="1">
    <citation type="journal article" date="2006" name="Science">
        <title>Ancient noncoding elements conserved in the human genome.</title>
        <authorList>
            <person name="Venkatesh B."/>
            <person name="Kirkness E.F."/>
            <person name="Loh Y.H."/>
            <person name="Halpern A.L."/>
            <person name="Lee A.P."/>
            <person name="Johnson J."/>
            <person name="Dandona N."/>
            <person name="Viswanathan L.D."/>
            <person name="Tay A."/>
            <person name="Venter J.C."/>
            <person name="Strausberg R.L."/>
            <person name="Brenner S."/>
        </authorList>
    </citation>
    <scope>NUCLEOTIDE SEQUENCE [LARGE SCALE GENOMIC DNA]</scope>
</reference>
<reference evidence="3" key="2">
    <citation type="journal article" date="2007" name="PLoS Biol.">
        <title>Survey sequencing and comparative analysis of the elephant shark (Callorhinchus milii) genome.</title>
        <authorList>
            <person name="Venkatesh B."/>
            <person name="Kirkness E.F."/>
            <person name="Loh Y.H."/>
            <person name="Halpern A.L."/>
            <person name="Lee A.P."/>
            <person name="Johnson J."/>
            <person name="Dandona N."/>
            <person name="Viswanathan L.D."/>
            <person name="Tay A."/>
            <person name="Venter J.C."/>
            <person name="Strausberg R.L."/>
            <person name="Brenner S."/>
        </authorList>
    </citation>
    <scope>NUCLEOTIDE SEQUENCE [LARGE SCALE GENOMIC DNA]</scope>
</reference>
<name>A0A4W3H560_CALMI</name>
<dbReference type="InterPro" id="IPR058055">
    <property type="entry name" value="PA-PLA1"/>
</dbReference>
<dbReference type="PANTHER" id="PTHR23509:SF40">
    <property type="entry name" value="SAM DOMAIN-CONTAINING PROTEIN"/>
    <property type="match status" value="1"/>
</dbReference>